<evidence type="ECO:0000313" key="17">
    <source>
        <dbReference type="EMBL" id="CAI9755914.1"/>
    </source>
</evidence>
<evidence type="ECO:0000256" key="13">
    <source>
        <dbReference type="SAM" id="Phobius"/>
    </source>
</evidence>
<keyword evidence="18" id="KW-1185">Reference proteome</keyword>
<evidence type="ECO:0000256" key="4">
    <source>
        <dbReference type="ARBA" id="ARBA00022723"/>
    </source>
</evidence>
<dbReference type="SMART" id="SM00239">
    <property type="entry name" value="C2"/>
    <property type="match status" value="1"/>
</dbReference>
<keyword evidence="9" id="KW-0446">Lipid-binding</keyword>
<dbReference type="FunFam" id="2.60.40.150:FF:000102">
    <property type="entry name" value="Synaptotagmin-2 isoform A"/>
    <property type="match status" value="1"/>
</dbReference>
<evidence type="ECO:0000259" key="15">
    <source>
        <dbReference type="PROSITE" id="PS51319"/>
    </source>
</evidence>
<evidence type="ECO:0000256" key="8">
    <source>
        <dbReference type="ARBA" id="ARBA00023055"/>
    </source>
</evidence>
<feature type="compositionally biased region" description="Basic and acidic residues" evidence="12">
    <location>
        <begin position="817"/>
        <end position="832"/>
    </location>
</feature>
<dbReference type="PROSITE" id="PS51319">
    <property type="entry name" value="TFIIS_N"/>
    <property type="match status" value="1"/>
</dbReference>
<dbReference type="InterPro" id="IPR039010">
    <property type="entry name" value="Synaptotagmin_SMP"/>
</dbReference>
<feature type="domain" description="C2" evidence="14">
    <location>
        <begin position="223"/>
        <end position="345"/>
    </location>
</feature>
<dbReference type="Gene3D" id="2.60.40.150">
    <property type="entry name" value="C2 domain"/>
    <property type="match status" value="1"/>
</dbReference>
<keyword evidence="8" id="KW-0445">Lipid transport</keyword>
<proteinExistence type="predicted"/>
<dbReference type="GO" id="GO:0012505">
    <property type="term" value="C:endomembrane system"/>
    <property type="evidence" value="ECO:0007669"/>
    <property type="project" value="UniProtKB-ARBA"/>
</dbReference>
<comment type="subcellular location">
    <subcellularLocation>
        <location evidence="1">Membrane</location>
    </subcellularLocation>
    <subcellularLocation>
        <location evidence="11">Nucleus</location>
    </subcellularLocation>
</comment>
<dbReference type="GO" id="GO:0005737">
    <property type="term" value="C:cytoplasm"/>
    <property type="evidence" value="ECO:0007669"/>
    <property type="project" value="UniProtKB-ARBA"/>
</dbReference>
<dbReference type="PRINTS" id="PR00360">
    <property type="entry name" value="C2DOMAIN"/>
</dbReference>
<dbReference type="InterPro" id="IPR031468">
    <property type="entry name" value="SMP_LBD"/>
</dbReference>
<keyword evidence="4" id="KW-0479">Metal-binding</keyword>
<dbReference type="Proteomes" id="UP000834106">
    <property type="component" value="Chromosome 2"/>
</dbReference>
<feature type="domain" description="TFIIS N-terminal" evidence="15">
    <location>
        <begin position="521"/>
        <end position="600"/>
    </location>
</feature>
<reference evidence="17" key="1">
    <citation type="submission" date="2023-05" db="EMBL/GenBank/DDBJ databases">
        <authorList>
            <person name="Huff M."/>
        </authorList>
    </citation>
    <scope>NUCLEOTIDE SEQUENCE</scope>
</reference>
<dbReference type="PANTHER" id="PTHR47292">
    <property type="entry name" value="TRANSCRIPTION ELONGATION FACTOR (TFIIS) FAMILY PROTEIN-RELATED"/>
    <property type="match status" value="1"/>
</dbReference>
<dbReference type="GO" id="GO:0006869">
    <property type="term" value="P:lipid transport"/>
    <property type="evidence" value="ECO:0007669"/>
    <property type="project" value="UniProtKB-KW"/>
</dbReference>
<keyword evidence="6" id="KW-0106">Calcium</keyword>
<dbReference type="Gene3D" id="1.20.930.10">
    <property type="entry name" value="Conserved domain common to transcription factors TFIIS, elongin A, CRSP70"/>
    <property type="match status" value="1"/>
</dbReference>
<dbReference type="EMBL" id="OU503037">
    <property type="protein sequence ID" value="CAI9755914.1"/>
    <property type="molecule type" value="Genomic_DNA"/>
</dbReference>
<dbReference type="Pfam" id="PF00168">
    <property type="entry name" value="C2"/>
    <property type="match status" value="1"/>
</dbReference>
<evidence type="ECO:0000256" key="10">
    <source>
        <dbReference type="ARBA" id="ARBA00023136"/>
    </source>
</evidence>
<dbReference type="Pfam" id="PF17047">
    <property type="entry name" value="SMP_LBD"/>
    <property type="match status" value="1"/>
</dbReference>
<dbReference type="InterPro" id="IPR035441">
    <property type="entry name" value="TFIIS/LEDGF_dom_sf"/>
</dbReference>
<evidence type="ECO:0000259" key="14">
    <source>
        <dbReference type="PROSITE" id="PS50004"/>
    </source>
</evidence>
<evidence type="ECO:0000256" key="9">
    <source>
        <dbReference type="ARBA" id="ARBA00023121"/>
    </source>
</evidence>
<dbReference type="InterPro" id="IPR017923">
    <property type="entry name" value="TFIIS_N"/>
</dbReference>
<feature type="compositionally biased region" description="Basic and acidic residues" evidence="12">
    <location>
        <begin position="1360"/>
        <end position="1372"/>
    </location>
</feature>
<feature type="compositionally biased region" description="Basic and acidic residues" evidence="12">
    <location>
        <begin position="912"/>
        <end position="922"/>
    </location>
</feature>
<keyword evidence="3 13" id="KW-0812">Transmembrane</keyword>
<accession>A0AAD1YST3</accession>
<dbReference type="GO" id="GO:0005634">
    <property type="term" value="C:nucleus"/>
    <property type="evidence" value="ECO:0007669"/>
    <property type="project" value="UniProtKB-SubCell"/>
</dbReference>
<evidence type="ECO:0000256" key="3">
    <source>
        <dbReference type="ARBA" id="ARBA00022692"/>
    </source>
</evidence>
<dbReference type="GO" id="GO:0016020">
    <property type="term" value="C:membrane"/>
    <property type="evidence" value="ECO:0007669"/>
    <property type="project" value="UniProtKB-SubCell"/>
</dbReference>
<dbReference type="SUPFAM" id="SSF49562">
    <property type="entry name" value="C2 domain (Calcium/lipid-binding domain, CaLB)"/>
    <property type="match status" value="1"/>
</dbReference>
<feature type="region of interest" description="Disordered" evidence="12">
    <location>
        <begin position="1338"/>
        <end position="1381"/>
    </location>
</feature>
<evidence type="ECO:0000256" key="6">
    <source>
        <dbReference type="ARBA" id="ARBA00022837"/>
    </source>
</evidence>
<sequence>MGIISTLMGFFGFGLGIVFGLAIGYFLFIYLQPTDVKDPDIRPLVVQDSEVLQKLLPQIPLWIKNPDYDRAICKTIKQIAEPIIAEQIPKYKIDSVECEKLTLGSLPPTFQGMKVYSTEEKELIMELAVKWASNPNILVSAKAFGLHATVQVLDLQVFASPRITLKPLVPSFPCFANIFVSLMEKPHVDFGLKLLNADVMSIPGLYRFVQELIKHQVANMYLWPKRLEVQIMDPAKAMKKPVGILNVKVIRAMKLKKKDLLGASDPYVKLKLSEDKLPSKKTTVKRKNLNPEWNEEFNFVVKDPEAQVLEFSVYDWEQVGSHDKMGFNIVPLKDLTPEEPKVLTLDLLKNLNQDDSQNDKSRGQLVLEVEHKPFDDNEIPNDMEDSNIMQKAPEGTPDGGGLLVVIVHEGQDLEGKHHTNPSVRLLFRGEEKRTKSASSWIGIFVSFQGAVPKMPENVIDSRKGLFKYLQLELVAVIKKDGDSIMKSVSDATRHWSAVARTIAATENKECLDLFIQLDGLHFVSKWLKDARNLSNGTSVVFVEEITYLLLALEKLHMDGQKSVSSEIWSTVKDLLGHNSSKLQNTAQALLNRWGKNRDGDTSSLDVDRVGTLNDDGMGINACVKRNIWLPEYSSGDVLPQKSFDETKCLKSTVECSSTGFDAFQSDKLENAHTSDINLDTAVMDDRPLRHVCSPSFSKPENENPCHKVEPPVCGSIGTSSVESCTPAVTAQGALDRQTDFHKLQLLNSDVKQTPNIGFSPEKLDSIEKLDLLEVRHYPSNSDSADALNSVTQPNLLKISNDADKDSCQKGPASADVRTIDPKGKGDIDDGRCTNKCRSPSASITKEGGEFNTHVSSQIIEPLEVACKIDVEREVKDFAERSSSYSEKVSEGKTREPDISDSVSGKQCNGEGSPKEVANDRDPSAGISPIAKESATSTENQDGEQMNSEQDMQTSQVTEAVQEAASTEKSPCNFDLNEVYLDDTNYTGNAISIPVSIVSASRAAAAHGFPVSPLQFEGNLGWKGSSATSAFRPASPRRIPDRCQDLSSGGSSCSSKQLHGCLHIDLNLAGDGYDRTEDPLTDKQVPVSSGPPGKFSAEANSRLERLELDLNHSSEAGDVQSDWLAERQLFPKRNDHHCQFHSSSSSSKLPVLMNIDLNGDPSSLISSNNSHLSKSSQNLNASGGIKLDDSAISIMGTRVEIEHKDFVPQFLHGTPELSFDINLARTESIMGIGSALPYAHSTSYNGLAPALSSMMYGPGGPIPYMMDSRGAPVVPQIVGCASSLPTSLSQSSFMISMTGSTASNGVVPPRTSLDLNSWSIMEGQNRDTTGFRQFLNMGQARSTDEQPRSSSPLYISSFGGKRKEPDSGWEHYPFKHRTPPQI</sequence>
<name>A0AAD1YST3_9LAMI</name>
<dbReference type="InterPro" id="IPR000008">
    <property type="entry name" value="C2_dom"/>
</dbReference>
<dbReference type="PROSITE" id="PS51847">
    <property type="entry name" value="SMP"/>
    <property type="match status" value="1"/>
</dbReference>
<evidence type="ECO:0000256" key="7">
    <source>
        <dbReference type="ARBA" id="ARBA00022989"/>
    </source>
</evidence>
<keyword evidence="5" id="KW-0677">Repeat</keyword>
<gene>
    <name evidence="17" type="ORF">FPE_LOCUS3344</name>
</gene>
<feature type="transmembrane region" description="Helical" evidence="13">
    <location>
        <begin position="7"/>
        <end position="31"/>
    </location>
</feature>
<evidence type="ECO:0000256" key="1">
    <source>
        <dbReference type="ARBA" id="ARBA00004370"/>
    </source>
</evidence>
<feature type="compositionally biased region" description="Polar residues" evidence="12">
    <location>
        <begin position="933"/>
        <end position="968"/>
    </location>
</feature>
<evidence type="ECO:0000256" key="12">
    <source>
        <dbReference type="SAM" id="MobiDB-lite"/>
    </source>
</evidence>
<evidence type="ECO:0000313" key="18">
    <source>
        <dbReference type="Proteomes" id="UP000834106"/>
    </source>
</evidence>
<evidence type="ECO:0000256" key="11">
    <source>
        <dbReference type="PROSITE-ProRule" id="PRU00649"/>
    </source>
</evidence>
<evidence type="ECO:0000256" key="2">
    <source>
        <dbReference type="ARBA" id="ARBA00022448"/>
    </source>
</evidence>
<organism evidence="17 18">
    <name type="scientific">Fraxinus pennsylvanica</name>
    <dbReference type="NCBI Taxonomy" id="56036"/>
    <lineage>
        <taxon>Eukaryota</taxon>
        <taxon>Viridiplantae</taxon>
        <taxon>Streptophyta</taxon>
        <taxon>Embryophyta</taxon>
        <taxon>Tracheophyta</taxon>
        <taxon>Spermatophyta</taxon>
        <taxon>Magnoliopsida</taxon>
        <taxon>eudicotyledons</taxon>
        <taxon>Gunneridae</taxon>
        <taxon>Pentapetalae</taxon>
        <taxon>asterids</taxon>
        <taxon>lamiids</taxon>
        <taxon>Lamiales</taxon>
        <taxon>Oleaceae</taxon>
        <taxon>Oleeae</taxon>
        <taxon>Fraxinus</taxon>
    </lineage>
</organism>
<feature type="compositionally biased region" description="Basic and acidic residues" evidence="12">
    <location>
        <begin position="887"/>
        <end position="897"/>
    </location>
</feature>
<evidence type="ECO:0000256" key="5">
    <source>
        <dbReference type="ARBA" id="ARBA00022737"/>
    </source>
</evidence>
<feature type="region of interest" description="Disordered" evidence="12">
    <location>
        <begin position="800"/>
        <end position="848"/>
    </location>
</feature>
<evidence type="ECO:0000259" key="16">
    <source>
        <dbReference type="PROSITE" id="PS51847"/>
    </source>
</evidence>
<feature type="region of interest" description="Disordered" evidence="12">
    <location>
        <begin position="877"/>
        <end position="968"/>
    </location>
</feature>
<protein>
    <submittedName>
        <fullName evidence="17">Uncharacterized protein</fullName>
    </submittedName>
</protein>
<dbReference type="CDD" id="cd00030">
    <property type="entry name" value="C2"/>
    <property type="match status" value="1"/>
</dbReference>
<dbReference type="SUPFAM" id="SSF47676">
    <property type="entry name" value="Conserved domain common to transcription factors TFIIS, elongin A, CRSP70"/>
    <property type="match status" value="1"/>
</dbReference>
<feature type="domain" description="SMP-LTD" evidence="16">
    <location>
        <begin position="55"/>
        <end position="232"/>
    </location>
</feature>
<dbReference type="CDD" id="cd21677">
    <property type="entry name" value="SMP_SYT"/>
    <property type="match status" value="1"/>
</dbReference>
<keyword evidence="2" id="KW-0813">Transport</keyword>
<dbReference type="InterPro" id="IPR035892">
    <property type="entry name" value="C2_domain_sf"/>
</dbReference>
<keyword evidence="7 13" id="KW-1133">Transmembrane helix</keyword>
<keyword evidence="10 13" id="KW-0472">Membrane</keyword>
<dbReference type="GO" id="GO:0046872">
    <property type="term" value="F:metal ion binding"/>
    <property type="evidence" value="ECO:0007669"/>
    <property type="project" value="UniProtKB-KW"/>
</dbReference>
<dbReference type="GO" id="GO:0008289">
    <property type="term" value="F:lipid binding"/>
    <property type="evidence" value="ECO:0007669"/>
    <property type="project" value="UniProtKB-KW"/>
</dbReference>
<keyword evidence="11" id="KW-0539">Nucleus</keyword>
<dbReference type="PANTHER" id="PTHR47292:SF1">
    <property type="entry name" value="TRANSCRIPTION ELONGATION FACTOR (TFIIS) FAMILY PROTEIN"/>
    <property type="match status" value="1"/>
</dbReference>
<dbReference type="PROSITE" id="PS50004">
    <property type="entry name" value="C2"/>
    <property type="match status" value="1"/>
</dbReference>